<organism evidence="8 9">
    <name type="scientific">Devosia enhydra</name>
    <dbReference type="NCBI Taxonomy" id="665118"/>
    <lineage>
        <taxon>Bacteria</taxon>
        <taxon>Pseudomonadati</taxon>
        <taxon>Pseudomonadota</taxon>
        <taxon>Alphaproteobacteria</taxon>
        <taxon>Hyphomicrobiales</taxon>
        <taxon>Devosiaceae</taxon>
        <taxon>Devosia</taxon>
    </lineage>
</organism>
<dbReference type="Gene3D" id="1.10.287.110">
    <property type="entry name" value="DnaJ domain"/>
    <property type="match status" value="1"/>
</dbReference>
<evidence type="ECO:0000256" key="5">
    <source>
        <dbReference type="ARBA" id="ARBA00038105"/>
    </source>
</evidence>
<dbReference type="EMBL" id="FPKU01000001">
    <property type="protein sequence ID" value="SFZ83396.1"/>
    <property type="molecule type" value="Genomic_DNA"/>
</dbReference>
<dbReference type="CDD" id="cd06257">
    <property type="entry name" value="DnaJ"/>
    <property type="match status" value="1"/>
</dbReference>
<evidence type="ECO:0000259" key="7">
    <source>
        <dbReference type="PROSITE" id="PS50076"/>
    </source>
</evidence>
<proteinExistence type="inferred from homology"/>
<keyword evidence="2 6" id="KW-0812">Transmembrane</keyword>
<dbReference type="PROSITE" id="PS50076">
    <property type="entry name" value="DNAJ_2"/>
    <property type="match status" value="1"/>
</dbReference>
<dbReference type="Proteomes" id="UP000183447">
    <property type="component" value="Unassembled WGS sequence"/>
</dbReference>
<dbReference type="InterPro" id="IPR001623">
    <property type="entry name" value="DnaJ_domain"/>
</dbReference>
<keyword evidence="9" id="KW-1185">Reference proteome</keyword>
<evidence type="ECO:0000256" key="2">
    <source>
        <dbReference type="ARBA" id="ARBA00022692"/>
    </source>
</evidence>
<keyword evidence="4 6" id="KW-0472">Membrane</keyword>
<accession>A0A1K2HWL1</accession>
<dbReference type="PANTHER" id="PTHR12763">
    <property type="match status" value="1"/>
</dbReference>
<keyword evidence="3 6" id="KW-1133">Transmembrane helix</keyword>
<dbReference type="InterPro" id="IPR036869">
    <property type="entry name" value="J_dom_sf"/>
</dbReference>
<evidence type="ECO:0000256" key="4">
    <source>
        <dbReference type="ARBA" id="ARBA00023136"/>
    </source>
</evidence>
<dbReference type="PANTHER" id="PTHR12763:SF28">
    <property type="entry name" value="GEO10507P1-RELATED"/>
    <property type="match status" value="1"/>
</dbReference>
<dbReference type="STRING" id="665118.SAMN02983003_1620"/>
<evidence type="ECO:0000313" key="9">
    <source>
        <dbReference type="Proteomes" id="UP000183447"/>
    </source>
</evidence>
<dbReference type="GO" id="GO:0016020">
    <property type="term" value="C:membrane"/>
    <property type="evidence" value="ECO:0007669"/>
    <property type="project" value="UniProtKB-SubCell"/>
</dbReference>
<evidence type="ECO:0000256" key="1">
    <source>
        <dbReference type="ARBA" id="ARBA00004167"/>
    </source>
</evidence>
<protein>
    <recommendedName>
        <fullName evidence="7">J domain-containing protein</fullName>
    </recommendedName>
</protein>
<dbReference type="RefSeq" id="WP_072340680.1">
    <property type="nucleotide sequence ID" value="NZ_FPKU01000001.1"/>
</dbReference>
<dbReference type="SMART" id="SM00271">
    <property type="entry name" value="DnaJ"/>
    <property type="match status" value="1"/>
</dbReference>
<feature type="transmembrane region" description="Helical" evidence="6">
    <location>
        <begin position="32"/>
        <end position="50"/>
    </location>
</feature>
<reference evidence="8 9" key="1">
    <citation type="submission" date="2016-11" db="EMBL/GenBank/DDBJ databases">
        <authorList>
            <person name="Jaros S."/>
            <person name="Januszkiewicz K."/>
            <person name="Wedrychowicz H."/>
        </authorList>
    </citation>
    <scope>NUCLEOTIDE SEQUENCE [LARGE SCALE GENOMIC DNA]</scope>
    <source>
        <strain evidence="8 9">ATCC 23634</strain>
    </source>
</reference>
<feature type="domain" description="J" evidence="7">
    <location>
        <begin position="182"/>
        <end position="237"/>
    </location>
</feature>
<name>A0A1K2HWL1_9HYPH</name>
<dbReference type="OrthoDB" id="9811070at2"/>
<comment type="subcellular location">
    <subcellularLocation>
        <location evidence="1">Membrane</location>
        <topology evidence="1">Single-pass membrane protein</topology>
    </subcellularLocation>
</comment>
<evidence type="ECO:0000256" key="3">
    <source>
        <dbReference type="ARBA" id="ARBA00022989"/>
    </source>
</evidence>
<sequence>MTYVLAGGIALIGIVLLWNAFQRADMRKLVRALRWIVGGLAALAAVVLVLRGQVGIGSIVGAGAWSILKFGRIGPLVFGGGPDLSEDNRSEVRSRFFEMRLDHSSGEVEGRVVAGAFAGRDLIDLDEFETRALIDEIEGDADSVALLESWLDRNRAGWREYFAGEGNDGTAQGDAGLDPDAEDWAVLGLAPGASAEDIRTAHRKLMMAVHPDHGGSDYLAARINQAKDRLLKKAGRG</sequence>
<dbReference type="AlphaFoldDB" id="A0A1K2HWL1"/>
<comment type="similarity">
    <text evidence="5">Belongs to the TIM14 family.</text>
</comment>
<dbReference type="SUPFAM" id="SSF46565">
    <property type="entry name" value="Chaperone J-domain"/>
    <property type="match status" value="1"/>
</dbReference>
<gene>
    <name evidence="8" type="ORF">SAMN02983003_1620</name>
</gene>
<evidence type="ECO:0000256" key="6">
    <source>
        <dbReference type="SAM" id="Phobius"/>
    </source>
</evidence>
<evidence type="ECO:0000313" key="8">
    <source>
        <dbReference type="EMBL" id="SFZ83396.1"/>
    </source>
</evidence>